<protein>
    <recommendedName>
        <fullName evidence="1">diguanylate cyclase</fullName>
        <ecNumber evidence="1">2.7.7.65</ecNumber>
    </recommendedName>
</protein>
<keyword evidence="3" id="KW-0472">Membrane</keyword>
<dbReference type="PROSITE" id="PS50887">
    <property type="entry name" value="GGDEF"/>
    <property type="match status" value="1"/>
</dbReference>
<keyword evidence="3" id="KW-1133">Transmembrane helix</keyword>
<evidence type="ECO:0000256" key="2">
    <source>
        <dbReference type="ARBA" id="ARBA00034247"/>
    </source>
</evidence>
<dbReference type="PANTHER" id="PTHR45138">
    <property type="entry name" value="REGULATORY COMPONENTS OF SENSORY TRANSDUCTION SYSTEM"/>
    <property type="match status" value="1"/>
</dbReference>
<feature type="transmembrane region" description="Helical" evidence="3">
    <location>
        <begin position="134"/>
        <end position="152"/>
    </location>
</feature>
<keyword evidence="3" id="KW-0812">Transmembrane</keyword>
<dbReference type="RefSeq" id="WP_019017509.1">
    <property type="nucleotide sequence ID" value="NZ_BMXD01000003.1"/>
</dbReference>
<dbReference type="NCBIfam" id="TIGR00254">
    <property type="entry name" value="GGDEF"/>
    <property type="match status" value="1"/>
</dbReference>
<dbReference type="PANTHER" id="PTHR45138:SF9">
    <property type="entry name" value="DIGUANYLATE CYCLASE DGCM-RELATED"/>
    <property type="match status" value="1"/>
</dbReference>
<dbReference type="InterPro" id="IPR043128">
    <property type="entry name" value="Rev_trsase/Diguanyl_cyclase"/>
</dbReference>
<dbReference type="SUPFAM" id="SSF55073">
    <property type="entry name" value="Nucleotide cyclase"/>
    <property type="match status" value="1"/>
</dbReference>
<dbReference type="InterPro" id="IPR029787">
    <property type="entry name" value="Nucleotide_cyclase"/>
</dbReference>
<comment type="catalytic activity">
    <reaction evidence="2">
        <text>2 GTP = 3',3'-c-di-GMP + 2 diphosphate</text>
        <dbReference type="Rhea" id="RHEA:24898"/>
        <dbReference type="ChEBI" id="CHEBI:33019"/>
        <dbReference type="ChEBI" id="CHEBI:37565"/>
        <dbReference type="ChEBI" id="CHEBI:58805"/>
        <dbReference type="EC" id="2.7.7.65"/>
    </reaction>
</comment>
<feature type="transmembrane region" description="Helical" evidence="3">
    <location>
        <begin position="29"/>
        <end position="49"/>
    </location>
</feature>
<dbReference type="SMART" id="SM00267">
    <property type="entry name" value="GGDEF"/>
    <property type="match status" value="1"/>
</dbReference>
<organism evidence="5 6">
    <name type="scientific">Modicisalibacter luteus</name>
    <dbReference type="NCBI Taxonomy" id="453962"/>
    <lineage>
        <taxon>Bacteria</taxon>
        <taxon>Pseudomonadati</taxon>
        <taxon>Pseudomonadota</taxon>
        <taxon>Gammaproteobacteria</taxon>
        <taxon>Oceanospirillales</taxon>
        <taxon>Halomonadaceae</taxon>
        <taxon>Modicisalibacter</taxon>
    </lineage>
</organism>
<feature type="transmembrane region" description="Helical" evidence="3">
    <location>
        <begin position="172"/>
        <end position="190"/>
    </location>
</feature>
<gene>
    <name evidence="5" type="ORF">ACFOEI_08235</name>
</gene>
<dbReference type="Proteomes" id="UP001595640">
    <property type="component" value="Unassembled WGS sequence"/>
</dbReference>
<dbReference type="InterPro" id="IPR050469">
    <property type="entry name" value="Diguanylate_Cyclase"/>
</dbReference>
<evidence type="ECO:0000259" key="4">
    <source>
        <dbReference type="PROSITE" id="PS50887"/>
    </source>
</evidence>
<reference evidence="6" key="1">
    <citation type="journal article" date="2019" name="Int. J. Syst. Evol. Microbiol.">
        <title>The Global Catalogue of Microorganisms (GCM) 10K type strain sequencing project: providing services to taxonomists for standard genome sequencing and annotation.</title>
        <authorList>
            <consortium name="The Broad Institute Genomics Platform"/>
            <consortium name="The Broad Institute Genome Sequencing Center for Infectious Disease"/>
            <person name="Wu L."/>
            <person name="Ma J."/>
        </authorList>
    </citation>
    <scope>NUCLEOTIDE SEQUENCE [LARGE SCALE GENOMIC DNA]</scope>
    <source>
        <strain evidence="6">KCTC 12847</strain>
    </source>
</reference>
<comment type="caution">
    <text evidence="5">The sequence shown here is derived from an EMBL/GenBank/DDBJ whole genome shotgun (WGS) entry which is preliminary data.</text>
</comment>
<dbReference type="InterPro" id="IPR000160">
    <property type="entry name" value="GGDEF_dom"/>
</dbReference>
<name>A0ABV7M2D1_9GAMM</name>
<accession>A0ABV7M2D1</accession>
<evidence type="ECO:0000313" key="5">
    <source>
        <dbReference type="EMBL" id="MFC3292059.1"/>
    </source>
</evidence>
<proteinExistence type="predicted"/>
<evidence type="ECO:0000256" key="3">
    <source>
        <dbReference type="SAM" id="Phobius"/>
    </source>
</evidence>
<feature type="transmembrane region" description="Helical" evidence="3">
    <location>
        <begin position="84"/>
        <end position="102"/>
    </location>
</feature>
<keyword evidence="6" id="KW-1185">Reference proteome</keyword>
<dbReference type="Pfam" id="PF00990">
    <property type="entry name" value="GGDEF"/>
    <property type="match status" value="1"/>
</dbReference>
<feature type="domain" description="GGDEF" evidence="4">
    <location>
        <begin position="239"/>
        <end position="367"/>
    </location>
</feature>
<dbReference type="CDD" id="cd01949">
    <property type="entry name" value="GGDEF"/>
    <property type="match status" value="1"/>
</dbReference>
<dbReference type="Gene3D" id="3.30.70.270">
    <property type="match status" value="1"/>
</dbReference>
<sequence length="379" mass="42426">MKRLISQGYQTVWQLIVGRRSSPLQRMHLAFLFFAALVGLASAVFNLALALTSPHHNGALLVFSSIVIWMWYRARWHGEARRMAWWLCLLTLFVILPLNWLFNQGMQGPTLMFFLMAAAYALGVMPHDGWQRRLVLMGFVVMPLLLLMLENANPHWIAPYSERVGQALDLGVSYLLNVAILIVIVSGHMVRIQREQQRSASYAAQLETLARLDSLTGLLNHGAFHAELQSRLPDIAKGKPYVLLSCDLDYFKHLNDTYGHPYGDEVIRTFAGLLRQTAEEAGGVAGRCGGEEFAVLLSTGLEQAKAFDRQLRVLCHDHCMRHGAIRFSSGLASAVPGETIPRWTERVDRALYMAKAAGRNRLATCDTSISPLNDWPSVT</sequence>
<feature type="transmembrane region" description="Helical" evidence="3">
    <location>
        <begin position="55"/>
        <end position="72"/>
    </location>
</feature>
<dbReference type="EMBL" id="JBHRUH010000012">
    <property type="protein sequence ID" value="MFC3292059.1"/>
    <property type="molecule type" value="Genomic_DNA"/>
</dbReference>
<evidence type="ECO:0000313" key="6">
    <source>
        <dbReference type="Proteomes" id="UP001595640"/>
    </source>
</evidence>
<dbReference type="EC" id="2.7.7.65" evidence="1"/>
<feature type="transmembrane region" description="Helical" evidence="3">
    <location>
        <begin position="108"/>
        <end position="127"/>
    </location>
</feature>
<evidence type="ECO:0000256" key="1">
    <source>
        <dbReference type="ARBA" id="ARBA00012528"/>
    </source>
</evidence>